<dbReference type="PROSITE" id="PS50005">
    <property type="entry name" value="TPR"/>
    <property type="match status" value="2"/>
</dbReference>
<dbReference type="PANTHER" id="PTHR44858:SF1">
    <property type="entry name" value="UDP-N-ACETYLGLUCOSAMINE--PEPTIDE N-ACETYLGLUCOSAMINYLTRANSFERASE SPINDLY-RELATED"/>
    <property type="match status" value="1"/>
</dbReference>
<feature type="region of interest" description="Disordered" evidence="4">
    <location>
        <begin position="391"/>
        <end position="422"/>
    </location>
</feature>
<reference evidence="6 7" key="1">
    <citation type="submission" date="2020-01" db="EMBL/GenBank/DDBJ databases">
        <title>Ponticoccus aerotolerans gen. nov., sp. nov., an anaerobic bacterium and proposal of Ponticoccusceae fam. nov., Ponticoccusles ord. nov. and Ponticoccuse classis nov. in the phylum Kiritimatiellaeota.</title>
        <authorList>
            <person name="Zhou L.Y."/>
            <person name="Du Z.J."/>
        </authorList>
    </citation>
    <scope>NUCLEOTIDE SEQUENCE [LARGE SCALE GENOMIC DNA]</scope>
    <source>
        <strain evidence="6 7">S-5007</strain>
    </source>
</reference>
<keyword evidence="5" id="KW-1133">Transmembrane helix</keyword>
<keyword evidence="1" id="KW-0677">Repeat</keyword>
<name>A0A6P1M4B1_9BACT</name>
<dbReference type="InterPro" id="IPR050498">
    <property type="entry name" value="Ycf3"/>
</dbReference>
<feature type="transmembrane region" description="Helical" evidence="5">
    <location>
        <begin position="75"/>
        <end position="93"/>
    </location>
</feature>
<evidence type="ECO:0000256" key="3">
    <source>
        <dbReference type="PROSITE-ProRule" id="PRU00339"/>
    </source>
</evidence>
<accession>A0A6P1M4B1</accession>
<feature type="compositionally biased region" description="Basic and acidic residues" evidence="4">
    <location>
        <begin position="409"/>
        <end position="422"/>
    </location>
</feature>
<dbReference type="Pfam" id="PF14559">
    <property type="entry name" value="TPR_19"/>
    <property type="match status" value="2"/>
</dbReference>
<keyword evidence="7" id="KW-1185">Reference proteome</keyword>
<gene>
    <name evidence="6" type="ORF">GT409_05205</name>
</gene>
<organism evidence="6 7">
    <name type="scientific">Tichowtungia aerotolerans</name>
    <dbReference type="NCBI Taxonomy" id="2697043"/>
    <lineage>
        <taxon>Bacteria</taxon>
        <taxon>Pseudomonadati</taxon>
        <taxon>Kiritimatiellota</taxon>
        <taxon>Tichowtungiia</taxon>
        <taxon>Tichowtungiales</taxon>
        <taxon>Tichowtungiaceae</taxon>
        <taxon>Tichowtungia</taxon>
    </lineage>
</organism>
<evidence type="ECO:0000313" key="6">
    <source>
        <dbReference type="EMBL" id="QHI68872.1"/>
    </source>
</evidence>
<dbReference type="SUPFAM" id="SSF48452">
    <property type="entry name" value="TPR-like"/>
    <property type="match status" value="1"/>
</dbReference>
<keyword evidence="5" id="KW-0472">Membrane</keyword>
<dbReference type="InterPro" id="IPR019734">
    <property type="entry name" value="TPR_rpt"/>
</dbReference>
<dbReference type="AlphaFoldDB" id="A0A6P1M4B1"/>
<dbReference type="EMBL" id="CP047593">
    <property type="protein sequence ID" value="QHI68872.1"/>
    <property type="molecule type" value="Genomic_DNA"/>
</dbReference>
<dbReference type="RefSeq" id="WP_160627612.1">
    <property type="nucleotide sequence ID" value="NZ_CP047593.1"/>
</dbReference>
<dbReference type="Proteomes" id="UP000464954">
    <property type="component" value="Chromosome"/>
</dbReference>
<keyword evidence="5" id="KW-0812">Transmembrane</keyword>
<evidence type="ECO:0000256" key="5">
    <source>
        <dbReference type="SAM" id="Phobius"/>
    </source>
</evidence>
<dbReference type="InterPro" id="IPR011990">
    <property type="entry name" value="TPR-like_helical_dom_sf"/>
</dbReference>
<evidence type="ECO:0000313" key="7">
    <source>
        <dbReference type="Proteomes" id="UP000464954"/>
    </source>
</evidence>
<dbReference type="PANTHER" id="PTHR44858">
    <property type="entry name" value="TETRATRICOPEPTIDE REPEAT PROTEIN 6"/>
    <property type="match status" value="1"/>
</dbReference>
<sequence length="422" mass="47451">MKNFGKKEKKPRPVGAGKPSSVDSGHGFYERPDSEAPLDEYSGASRQQVNRTSRHSPARRRENSNRASQAQMAMLALKIFLIPVLLIIGYVALKLIVGQFEGPTGKDLERWEVNSGVMERGPLAEGTLSDGPVDSGDAEFLKVRLDSLEQAGILLRSAESLEQRDLNEQAVVRLQEALRFAPESLAAQSLLLQLYMQLEKYEEAVPLCIRLLGQDGGNRQVKDYLLTALHKTDRSEASLLLAERMLKDDPENLHVMEVAAYDYAAKGDSDTALQLYDRILKRDPNHLLALEGAGTIYEWRGEWEKALPYYMKLGKLDPQSKRYYALARNYSHQNEAGKAVIFLGQAVSLYGESEVIPWLSDPGFDPVRETIEFRSFADQVAGEKTRQAIEEIRRREVRQETPLAPDLKLPSKTDLEVLKPRN</sequence>
<evidence type="ECO:0000256" key="1">
    <source>
        <dbReference type="ARBA" id="ARBA00022737"/>
    </source>
</evidence>
<feature type="repeat" description="TPR" evidence="3">
    <location>
        <begin position="287"/>
        <end position="320"/>
    </location>
</feature>
<feature type="repeat" description="TPR" evidence="3">
    <location>
        <begin position="253"/>
        <end position="286"/>
    </location>
</feature>
<dbReference type="Gene3D" id="1.25.40.10">
    <property type="entry name" value="Tetratricopeptide repeat domain"/>
    <property type="match status" value="1"/>
</dbReference>
<feature type="region of interest" description="Disordered" evidence="4">
    <location>
        <begin position="1"/>
        <end position="65"/>
    </location>
</feature>
<proteinExistence type="predicted"/>
<dbReference type="KEGG" id="taer:GT409_05205"/>
<protein>
    <submittedName>
        <fullName evidence="6">Tetratricopeptide repeat protein</fullName>
    </submittedName>
</protein>
<keyword evidence="2 3" id="KW-0802">TPR repeat</keyword>
<evidence type="ECO:0000256" key="2">
    <source>
        <dbReference type="ARBA" id="ARBA00022803"/>
    </source>
</evidence>
<evidence type="ECO:0000256" key="4">
    <source>
        <dbReference type="SAM" id="MobiDB-lite"/>
    </source>
</evidence>
<dbReference type="SMART" id="SM00028">
    <property type="entry name" value="TPR"/>
    <property type="match status" value="4"/>
</dbReference>